<accession>A0ABD2BSR1</accession>
<organism evidence="1 2">
    <name type="scientific">Vespula squamosa</name>
    <name type="common">Southern yellow jacket</name>
    <name type="synonym">Wasp</name>
    <dbReference type="NCBI Taxonomy" id="30214"/>
    <lineage>
        <taxon>Eukaryota</taxon>
        <taxon>Metazoa</taxon>
        <taxon>Ecdysozoa</taxon>
        <taxon>Arthropoda</taxon>
        <taxon>Hexapoda</taxon>
        <taxon>Insecta</taxon>
        <taxon>Pterygota</taxon>
        <taxon>Neoptera</taxon>
        <taxon>Endopterygota</taxon>
        <taxon>Hymenoptera</taxon>
        <taxon>Apocrita</taxon>
        <taxon>Aculeata</taxon>
        <taxon>Vespoidea</taxon>
        <taxon>Vespidae</taxon>
        <taxon>Vespinae</taxon>
        <taxon>Vespula</taxon>
    </lineage>
</organism>
<comment type="caution">
    <text evidence="1">The sequence shown here is derived from an EMBL/GenBank/DDBJ whole genome shotgun (WGS) entry which is preliminary data.</text>
</comment>
<evidence type="ECO:0000313" key="2">
    <source>
        <dbReference type="Proteomes" id="UP001607302"/>
    </source>
</evidence>
<proteinExistence type="predicted"/>
<name>A0ABD2BSR1_VESSQ</name>
<evidence type="ECO:0000313" key="1">
    <source>
        <dbReference type="EMBL" id="KAL2735610.1"/>
    </source>
</evidence>
<dbReference type="AlphaFoldDB" id="A0ABD2BSR1"/>
<keyword evidence="2" id="KW-1185">Reference proteome</keyword>
<gene>
    <name evidence="1" type="ORF">V1478_003250</name>
</gene>
<dbReference type="EMBL" id="JAUDFV010000064">
    <property type="protein sequence ID" value="KAL2735610.1"/>
    <property type="molecule type" value="Genomic_DNA"/>
</dbReference>
<dbReference type="Proteomes" id="UP001607302">
    <property type="component" value="Unassembled WGS sequence"/>
</dbReference>
<sequence>MHSFIVIAARFGHINLRNSASLRNRPVKILLVSENIGGCLLWWLQFVEYFCHRFNKVYFSSQCFLRSWLIQLFSLYQCIVIPLQFFPIVIESFESGLRDYILHIMEIIYQARDEVKEKSLRNSSRGEI</sequence>
<protein>
    <submittedName>
        <fullName evidence="1">Uncharacterized protein</fullName>
    </submittedName>
</protein>
<reference evidence="1 2" key="1">
    <citation type="journal article" date="2024" name="Ann. Entomol. Soc. Am.">
        <title>Genomic analyses of the southern and eastern yellowjacket wasps (Hymenoptera: Vespidae) reveal evolutionary signatures of social life.</title>
        <authorList>
            <person name="Catto M.A."/>
            <person name="Caine P.B."/>
            <person name="Orr S.E."/>
            <person name="Hunt B.G."/>
            <person name="Goodisman M.A.D."/>
        </authorList>
    </citation>
    <scope>NUCLEOTIDE SEQUENCE [LARGE SCALE GENOMIC DNA]</scope>
    <source>
        <strain evidence="1">233</strain>
        <tissue evidence="1">Head and thorax</tissue>
    </source>
</reference>